<sequence length="101" mass="11601">MNEKNQILQLCKEAHALSEQCYLEHSATKGSSEWFDKRKFLLADVSLHMVQAALQNERADVELIRRYLFSLLTICDEFIPEANLSSTANKLIERTDSIAEK</sequence>
<proteinExistence type="predicted"/>
<keyword evidence="2" id="KW-1185">Reference proteome</keyword>
<dbReference type="EMBL" id="JACRVF010000002">
    <property type="protein sequence ID" value="MBC5993316.1"/>
    <property type="molecule type" value="Genomic_DNA"/>
</dbReference>
<dbReference type="AlphaFoldDB" id="A0A923N8F5"/>
<organism evidence="1 2">
    <name type="scientific">Pontibacter cellulosilyticus</name>
    <dbReference type="NCBI Taxonomy" id="1720253"/>
    <lineage>
        <taxon>Bacteria</taxon>
        <taxon>Pseudomonadati</taxon>
        <taxon>Bacteroidota</taxon>
        <taxon>Cytophagia</taxon>
        <taxon>Cytophagales</taxon>
        <taxon>Hymenobacteraceae</taxon>
        <taxon>Pontibacter</taxon>
    </lineage>
</organism>
<dbReference type="Proteomes" id="UP000603640">
    <property type="component" value="Unassembled WGS sequence"/>
</dbReference>
<comment type="caution">
    <text evidence="1">The sequence shown here is derived from an EMBL/GenBank/DDBJ whole genome shotgun (WGS) entry which is preliminary data.</text>
</comment>
<reference evidence="1" key="1">
    <citation type="submission" date="2020-08" db="EMBL/GenBank/DDBJ databases">
        <title>Pontibacter sp. SD6 16S ribosomal RNA gene Genome sequencing and assembly.</title>
        <authorList>
            <person name="Kang M."/>
        </authorList>
    </citation>
    <scope>NUCLEOTIDE SEQUENCE</scope>
    <source>
        <strain evidence="1">SD6</strain>
    </source>
</reference>
<protein>
    <submittedName>
        <fullName evidence="1">Uncharacterized protein</fullName>
    </submittedName>
</protein>
<dbReference type="RefSeq" id="WP_187067312.1">
    <property type="nucleotide sequence ID" value="NZ_JACRVF010000002.1"/>
</dbReference>
<evidence type="ECO:0000313" key="1">
    <source>
        <dbReference type="EMBL" id="MBC5993316.1"/>
    </source>
</evidence>
<accession>A0A923N8F5</accession>
<evidence type="ECO:0000313" key="2">
    <source>
        <dbReference type="Proteomes" id="UP000603640"/>
    </source>
</evidence>
<name>A0A923N8F5_9BACT</name>
<gene>
    <name evidence="1" type="ORF">H8S84_10760</name>
</gene>